<protein>
    <recommendedName>
        <fullName evidence="6">Probable membrane transporter protein</fullName>
    </recommendedName>
</protein>
<feature type="transmembrane region" description="Helical" evidence="6">
    <location>
        <begin position="44"/>
        <end position="64"/>
    </location>
</feature>
<comment type="caution">
    <text evidence="7">The sequence shown here is derived from an EMBL/GenBank/DDBJ whole genome shotgun (WGS) entry which is preliminary data.</text>
</comment>
<evidence type="ECO:0000313" key="7">
    <source>
        <dbReference type="EMBL" id="MEJ5905617.1"/>
    </source>
</evidence>
<feature type="transmembrane region" description="Helical" evidence="6">
    <location>
        <begin position="126"/>
        <end position="144"/>
    </location>
</feature>
<dbReference type="Pfam" id="PF01925">
    <property type="entry name" value="TauE"/>
    <property type="match status" value="1"/>
</dbReference>
<evidence type="ECO:0000313" key="8">
    <source>
        <dbReference type="Proteomes" id="UP001377692"/>
    </source>
</evidence>
<keyword evidence="3 6" id="KW-0812">Transmembrane</keyword>
<feature type="transmembrane region" description="Helical" evidence="6">
    <location>
        <begin position="255"/>
        <end position="273"/>
    </location>
</feature>
<gene>
    <name evidence="7" type="ORF">V7V80_13085</name>
</gene>
<name>A0ABU8R6X5_9PSED</name>
<feature type="transmembrane region" description="Helical" evidence="6">
    <location>
        <begin position="70"/>
        <end position="88"/>
    </location>
</feature>
<reference evidence="7 8" key="1">
    <citation type="submission" date="2024-02" db="EMBL/GenBank/DDBJ databases">
        <title>Identification of pathogenicity and growth-promoting functions of Pseudomonas putida variants.</title>
        <authorList>
            <person name="Sun J."/>
        </authorList>
    </citation>
    <scope>NUCLEOTIDE SEQUENCE [LARGE SCALE GENOMIC DNA]</scope>
    <source>
        <strain evidence="7 8">A04</strain>
    </source>
</reference>
<evidence type="ECO:0000256" key="5">
    <source>
        <dbReference type="ARBA" id="ARBA00023136"/>
    </source>
</evidence>
<feature type="transmembrane region" description="Helical" evidence="6">
    <location>
        <begin position="231"/>
        <end position="249"/>
    </location>
</feature>
<dbReference type="Proteomes" id="UP001377692">
    <property type="component" value="Unassembled WGS sequence"/>
</dbReference>
<organism evidence="7 8">
    <name type="scientific">Pseudomonas kermanshahensis</name>
    <dbReference type="NCBI Taxonomy" id="2745482"/>
    <lineage>
        <taxon>Bacteria</taxon>
        <taxon>Pseudomonadati</taxon>
        <taxon>Pseudomonadota</taxon>
        <taxon>Gammaproteobacteria</taxon>
        <taxon>Pseudomonadales</taxon>
        <taxon>Pseudomonadaceae</taxon>
        <taxon>Pseudomonas</taxon>
    </lineage>
</organism>
<evidence type="ECO:0000256" key="2">
    <source>
        <dbReference type="ARBA" id="ARBA00009142"/>
    </source>
</evidence>
<evidence type="ECO:0000256" key="3">
    <source>
        <dbReference type="ARBA" id="ARBA00022692"/>
    </source>
</evidence>
<keyword evidence="6" id="KW-1003">Cell membrane</keyword>
<dbReference type="PANTHER" id="PTHR43701">
    <property type="entry name" value="MEMBRANE TRANSPORTER PROTEIN MJ0441-RELATED"/>
    <property type="match status" value="1"/>
</dbReference>
<comment type="similarity">
    <text evidence="2 6">Belongs to the 4-toluene sulfonate uptake permease (TSUP) (TC 2.A.102) family.</text>
</comment>
<keyword evidence="4 6" id="KW-1133">Transmembrane helix</keyword>
<evidence type="ECO:0000256" key="1">
    <source>
        <dbReference type="ARBA" id="ARBA00004141"/>
    </source>
</evidence>
<evidence type="ECO:0000256" key="4">
    <source>
        <dbReference type="ARBA" id="ARBA00022989"/>
    </source>
</evidence>
<feature type="transmembrane region" description="Helical" evidence="6">
    <location>
        <begin position="165"/>
        <end position="186"/>
    </location>
</feature>
<sequence>MIHHPLLSRQFVGSIFYGILSSPWELNVLSLLIDLVFGFAMGALGGFFGIGGGLIAIPIMTILFDQTQTLAQGTALVMMAPNLILAFLRYQQRTPLNLSLVLPLAGAGLVCAGLGAKIATSMSPQVIQLGFAILMIFLAGLNLARARLVAVSKALTPSTSPRLGALGGACGALGGFFGVGASVVAVPVLTSVFGFTQVAAQGMALSLALPSSMITLVTYGLGGHVDWPMGLAMALGGVLSVSWGVKWAYRAPERVLCGLFSLFLLGCSALLILRH</sequence>
<dbReference type="EMBL" id="JBBHLD010000009">
    <property type="protein sequence ID" value="MEJ5905617.1"/>
    <property type="molecule type" value="Genomic_DNA"/>
</dbReference>
<proteinExistence type="inferred from homology"/>
<feature type="transmembrane region" description="Helical" evidence="6">
    <location>
        <begin position="15"/>
        <end position="37"/>
    </location>
</feature>
<keyword evidence="5 6" id="KW-0472">Membrane</keyword>
<accession>A0ABU8R6X5</accession>
<feature type="transmembrane region" description="Helical" evidence="6">
    <location>
        <begin position="100"/>
        <end position="120"/>
    </location>
</feature>
<evidence type="ECO:0000256" key="6">
    <source>
        <dbReference type="RuleBase" id="RU363041"/>
    </source>
</evidence>
<dbReference type="InterPro" id="IPR002781">
    <property type="entry name" value="TM_pro_TauE-like"/>
</dbReference>
<dbReference type="PANTHER" id="PTHR43701:SF2">
    <property type="entry name" value="MEMBRANE TRANSPORTER PROTEIN YJNA-RELATED"/>
    <property type="match status" value="1"/>
</dbReference>
<keyword evidence="8" id="KW-1185">Reference proteome</keyword>
<dbReference type="InterPro" id="IPR051598">
    <property type="entry name" value="TSUP/Inactive_protease-like"/>
</dbReference>
<dbReference type="RefSeq" id="WP_339549454.1">
    <property type="nucleotide sequence ID" value="NZ_JBBHLD010000009.1"/>
</dbReference>
<comment type="subcellular location">
    <subcellularLocation>
        <location evidence="6">Cell membrane</location>
        <topology evidence="6">Multi-pass membrane protein</topology>
    </subcellularLocation>
    <subcellularLocation>
        <location evidence="1">Membrane</location>
        <topology evidence="1">Multi-pass membrane protein</topology>
    </subcellularLocation>
</comment>